<protein>
    <submittedName>
        <fullName evidence="1">Uncharacterized protein</fullName>
    </submittedName>
</protein>
<evidence type="ECO:0000313" key="2">
    <source>
        <dbReference type="Proteomes" id="UP000254340"/>
    </source>
</evidence>
<dbReference type="AlphaFoldDB" id="A0A377XUX7"/>
<name>A0A377XUX7_KLEPN</name>
<proteinExistence type="predicted"/>
<gene>
    <name evidence="1" type="ORF">NCTC5047_07038</name>
</gene>
<accession>A0A377XUX7</accession>
<dbReference type="EMBL" id="UGLH01000006">
    <property type="protein sequence ID" value="STT85945.1"/>
    <property type="molecule type" value="Genomic_DNA"/>
</dbReference>
<sequence>MRGQVIRGGQTDKPGDMPLQLRRFAERQASVFQRLCPREQGFAIVGQA</sequence>
<reference evidence="1 2" key="1">
    <citation type="submission" date="2018-06" db="EMBL/GenBank/DDBJ databases">
        <authorList>
            <consortium name="Pathogen Informatics"/>
            <person name="Doyle S."/>
        </authorList>
    </citation>
    <scope>NUCLEOTIDE SEQUENCE [LARGE SCALE GENOMIC DNA]</scope>
    <source>
        <strain evidence="1 2">NCTC5047</strain>
    </source>
</reference>
<evidence type="ECO:0000313" key="1">
    <source>
        <dbReference type="EMBL" id="STT85945.1"/>
    </source>
</evidence>
<dbReference type="Proteomes" id="UP000254340">
    <property type="component" value="Unassembled WGS sequence"/>
</dbReference>
<organism evidence="1 2">
    <name type="scientific">Klebsiella pneumoniae</name>
    <dbReference type="NCBI Taxonomy" id="573"/>
    <lineage>
        <taxon>Bacteria</taxon>
        <taxon>Pseudomonadati</taxon>
        <taxon>Pseudomonadota</taxon>
        <taxon>Gammaproteobacteria</taxon>
        <taxon>Enterobacterales</taxon>
        <taxon>Enterobacteriaceae</taxon>
        <taxon>Klebsiella/Raoultella group</taxon>
        <taxon>Klebsiella</taxon>
        <taxon>Klebsiella pneumoniae complex</taxon>
    </lineage>
</organism>